<evidence type="ECO:0000256" key="1">
    <source>
        <dbReference type="SAM" id="Phobius"/>
    </source>
</evidence>
<evidence type="ECO:0000313" key="2">
    <source>
        <dbReference type="EMBL" id="KKL57500.1"/>
    </source>
</evidence>
<feature type="transmembrane region" description="Helical" evidence="1">
    <location>
        <begin position="63"/>
        <end position="89"/>
    </location>
</feature>
<feature type="transmembrane region" description="Helical" evidence="1">
    <location>
        <begin position="23"/>
        <end position="43"/>
    </location>
</feature>
<evidence type="ECO:0008006" key="3">
    <source>
        <dbReference type="Google" id="ProtNLM"/>
    </source>
</evidence>
<dbReference type="InterPro" id="IPR032531">
    <property type="entry name" value="DUF4956"/>
</dbReference>
<proteinExistence type="predicted"/>
<feature type="transmembrane region" description="Helical" evidence="1">
    <location>
        <begin position="101"/>
        <end position="116"/>
    </location>
</feature>
<feature type="transmembrane region" description="Helical" evidence="1">
    <location>
        <begin position="122"/>
        <end position="138"/>
    </location>
</feature>
<gene>
    <name evidence="2" type="ORF">LCGC14_2234790</name>
</gene>
<accession>A0A0F9FJQ5</accession>
<protein>
    <recommendedName>
        <fullName evidence="3">DUF4956 domain-containing protein</fullName>
    </recommendedName>
</protein>
<keyword evidence="1" id="KW-0472">Membrane</keyword>
<comment type="caution">
    <text evidence="2">The sequence shown here is derived from an EMBL/GenBank/DDBJ whole genome shotgun (WGS) entry which is preliminary data.</text>
</comment>
<dbReference type="Pfam" id="PF16316">
    <property type="entry name" value="DUF4956"/>
    <property type="match status" value="1"/>
</dbReference>
<reference evidence="2" key="1">
    <citation type="journal article" date="2015" name="Nature">
        <title>Complex archaea that bridge the gap between prokaryotes and eukaryotes.</title>
        <authorList>
            <person name="Spang A."/>
            <person name="Saw J.H."/>
            <person name="Jorgensen S.L."/>
            <person name="Zaremba-Niedzwiedzka K."/>
            <person name="Martijn J."/>
            <person name="Lind A.E."/>
            <person name="van Eijk R."/>
            <person name="Schleper C."/>
            <person name="Guy L."/>
            <person name="Ettema T.J."/>
        </authorList>
    </citation>
    <scope>NUCLEOTIDE SEQUENCE</scope>
</reference>
<dbReference type="EMBL" id="LAZR01030145">
    <property type="protein sequence ID" value="KKL57500.1"/>
    <property type="molecule type" value="Genomic_DNA"/>
</dbReference>
<name>A0A0F9FJQ5_9ZZZZ</name>
<organism evidence="2">
    <name type="scientific">marine sediment metagenome</name>
    <dbReference type="NCBI Taxonomy" id="412755"/>
    <lineage>
        <taxon>unclassified sequences</taxon>
        <taxon>metagenomes</taxon>
        <taxon>ecological metagenomes</taxon>
    </lineage>
</organism>
<keyword evidence="1" id="KW-1133">Transmembrane helix</keyword>
<dbReference type="AlphaFoldDB" id="A0A0F9FJQ5"/>
<keyword evidence="1" id="KW-0812">Transmembrane</keyword>
<sequence>MSAFFETILSGDMARSAVRPETALLVVLLAFVIGQIIGWIYMWTHVGMSYSRMFVASLVVLPVIVALVMVLMAGNIVVAFGLLAVFAVVRFRNVLKDTRDTVFILWAICLGMAVGTQNFRTALLGCLCVSAIFLYLRITMFGSRHRYDVVLSLHFDGDGPISQLLRPVLRRHSARVQLASQRGGPQGGMDISYRLLLRDPARSPELLSELQAVDGVTQASLYLREDESEI</sequence>